<keyword evidence="2" id="KW-1185">Reference proteome</keyword>
<evidence type="ECO:0000313" key="2">
    <source>
        <dbReference type="Proteomes" id="UP001210380"/>
    </source>
</evidence>
<proteinExistence type="predicted"/>
<sequence length="75" mass="8568">MGRVVGRWSAGNGHWHEGPCFELVLEQASGKWVLTYFEHGEVHARTGFDTEEDAHGDLGWLMDRIPAEYQPWRAS</sequence>
<dbReference type="RefSeq" id="WP_270946477.1">
    <property type="nucleotide sequence ID" value="NZ_JAQGLA010000001.1"/>
</dbReference>
<protein>
    <submittedName>
        <fullName evidence="1">Uncharacterized protein</fullName>
    </submittedName>
</protein>
<comment type="caution">
    <text evidence="1">The sequence shown here is derived from an EMBL/GenBank/DDBJ whole genome shotgun (WGS) entry which is preliminary data.</text>
</comment>
<evidence type="ECO:0000313" key="1">
    <source>
        <dbReference type="EMBL" id="MDA3623909.1"/>
    </source>
</evidence>
<accession>A0ABT4UQA8</accession>
<name>A0ABT4UQA8_9PSEU</name>
<dbReference type="Proteomes" id="UP001210380">
    <property type="component" value="Unassembled WGS sequence"/>
</dbReference>
<dbReference type="EMBL" id="JAQGLA010000001">
    <property type="protein sequence ID" value="MDA3623909.1"/>
    <property type="molecule type" value="Genomic_DNA"/>
</dbReference>
<gene>
    <name evidence="1" type="ORF">OU415_00595</name>
</gene>
<organism evidence="1 2">
    <name type="scientific">Saccharopolyspora oryzae</name>
    <dbReference type="NCBI Taxonomy" id="2997343"/>
    <lineage>
        <taxon>Bacteria</taxon>
        <taxon>Bacillati</taxon>
        <taxon>Actinomycetota</taxon>
        <taxon>Actinomycetes</taxon>
        <taxon>Pseudonocardiales</taxon>
        <taxon>Pseudonocardiaceae</taxon>
        <taxon>Saccharopolyspora</taxon>
    </lineage>
</organism>
<reference evidence="1 2" key="1">
    <citation type="submission" date="2022-11" db="EMBL/GenBank/DDBJ databases">
        <title>Draft genome sequence of Saccharopolyspora sp. WRP15-2 isolated from rhizosphere soils of wild rice in Thailand.</title>
        <authorList>
            <person name="Duangmal K."/>
            <person name="Kammanee S."/>
            <person name="Muangham S."/>
        </authorList>
    </citation>
    <scope>NUCLEOTIDE SEQUENCE [LARGE SCALE GENOMIC DNA]</scope>
    <source>
        <strain evidence="1 2">WRP15-2</strain>
    </source>
</reference>